<dbReference type="PROSITE" id="PS50297">
    <property type="entry name" value="ANK_REP_REGION"/>
    <property type="match status" value="2"/>
</dbReference>
<dbReference type="GO" id="GO:0004792">
    <property type="term" value="F:thiosulfate-cyanide sulfurtransferase activity"/>
    <property type="evidence" value="ECO:0007669"/>
    <property type="project" value="InterPro"/>
</dbReference>
<dbReference type="Gene3D" id="1.25.40.20">
    <property type="entry name" value="Ankyrin repeat-containing domain"/>
    <property type="match status" value="1"/>
</dbReference>
<dbReference type="PANTHER" id="PTHR24171">
    <property type="entry name" value="ANKYRIN REPEAT DOMAIN-CONTAINING PROTEIN 39-RELATED"/>
    <property type="match status" value="1"/>
</dbReference>
<dbReference type="SMART" id="SM00248">
    <property type="entry name" value="ANK"/>
    <property type="match status" value="3"/>
</dbReference>
<dbReference type="PROSITE" id="PS50088">
    <property type="entry name" value="ANK_REPEAT"/>
    <property type="match status" value="3"/>
</dbReference>
<feature type="repeat" description="ANK" evidence="3">
    <location>
        <begin position="144"/>
        <end position="176"/>
    </location>
</feature>
<accession>A0A191ZJZ9</accession>
<dbReference type="OrthoDB" id="9811849at2"/>
<evidence type="ECO:0000313" key="6">
    <source>
        <dbReference type="Proteomes" id="UP000078596"/>
    </source>
</evidence>
<dbReference type="GO" id="GO:0005737">
    <property type="term" value="C:cytoplasm"/>
    <property type="evidence" value="ECO:0007669"/>
    <property type="project" value="InterPro"/>
</dbReference>
<organism evidence="5 6">
    <name type="scientific">Halothiobacillus diazotrophicus</name>
    <dbReference type="NCBI Taxonomy" id="1860122"/>
    <lineage>
        <taxon>Bacteria</taxon>
        <taxon>Pseudomonadati</taxon>
        <taxon>Pseudomonadota</taxon>
        <taxon>Gammaproteobacteria</taxon>
        <taxon>Chromatiales</taxon>
        <taxon>Halothiobacillaceae</taxon>
        <taxon>Halothiobacillus</taxon>
    </lineage>
</organism>
<protein>
    <recommendedName>
        <fullName evidence="4">Rhodanese domain-containing protein</fullName>
    </recommendedName>
</protein>
<dbReference type="Pfam" id="PF12796">
    <property type="entry name" value="Ank_2"/>
    <property type="match status" value="1"/>
</dbReference>
<feature type="repeat" description="ANK" evidence="3">
    <location>
        <begin position="177"/>
        <end position="209"/>
    </location>
</feature>
<dbReference type="Gene3D" id="3.40.250.10">
    <property type="entry name" value="Rhodanese-like domain"/>
    <property type="match status" value="1"/>
</dbReference>
<gene>
    <name evidence="5" type="ORF">A9404_01530</name>
</gene>
<keyword evidence="2 3" id="KW-0040">ANK repeat</keyword>
<evidence type="ECO:0000256" key="3">
    <source>
        <dbReference type="PROSITE-ProRule" id="PRU00023"/>
    </source>
</evidence>
<dbReference type="SUPFAM" id="SSF48403">
    <property type="entry name" value="Ankyrin repeat"/>
    <property type="match status" value="1"/>
</dbReference>
<dbReference type="PANTHER" id="PTHR24171:SF9">
    <property type="entry name" value="ANKYRIN REPEAT DOMAIN-CONTAINING PROTEIN 39"/>
    <property type="match status" value="1"/>
</dbReference>
<reference evidence="5 6" key="1">
    <citation type="submission" date="2016-06" db="EMBL/GenBank/DDBJ databases">
        <title>Insight into the functional genes involving in sulfur oxidation in Pearl River water.</title>
        <authorList>
            <person name="Luo J."/>
            <person name="Tan X."/>
            <person name="Lin W."/>
        </authorList>
    </citation>
    <scope>NUCLEOTIDE SEQUENCE [LARGE SCALE GENOMIC DNA]</scope>
    <source>
        <strain evidence="5 6">LS2</strain>
    </source>
</reference>
<dbReference type="Pfam" id="PF00581">
    <property type="entry name" value="Rhodanese"/>
    <property type="match status" value="1"/>
</dbReference>
<dbReference type="InterPro" id="IPR036873">
    <property type="entry name" value="Rhodanese-like_dom_sf"/>
</dbReference>
<evidence type="ECO:0000313" key="5">
    <source>
        <dbReference type="EMBL" id="ANJ68214.1"/>
    </source>
</evidence>
<proteinExistence type="predicted"/>
<keyword evidence="6" id="KW-1185">Reference proteome</keyword>
<feature type="domain" description="Rhodanese" evidence="4">
    <location>
        <begin position="26"/>
        <end position="107"/>
    </location>
</feature>
<dbReference type="AlphaFoldDB" id="A0A191ZJZ9"/>
<feature type="repeat" description="ANK" evidence="3">
    <location>
        <begin position="210"/>
        <end position="242"/>
    </location>
</feature>
<dbReference type="CDD" id="cd01444">
    <property type="entry name" value="GlpE_ST"/>
    <property type="match status" value="1"/>
</dbReference>
<dbReference type="InterPro" id="IPR023695">
    <property type="entry name" value="Thiosulf_sulfurTrfase"/>
</dbReference>
<dbReference type="InterPro" id="IPR002110">
    <property type="entry name" value="Ankyrin_rpt"/>
</dbReference>
<evidence type="ECO:0000256" key="2">
    <source>
        <dbReference type="ARBA" id="ARBA00023043"/>
    </source>
</evidence>
<dbReference type="STRING" id="1860122.A9404_01530"/>
<dbReference type="SMART" id="SM00450">
    <property type="entry name" value="RHOD"/>
    <property type="match status" value="1"/>
</dbReference>
<name>A0A191ZJZ9_9GAMM</name>
<dbReference type="Proteomes" id="UP000078596">
    <property type="component" value="Chromosome"/>
</dbReference>
<dbReference type="KEGG" id="haz:A9404_01530"/>
<keyword evidence="1" id="KW-0677">Repeat</keyword>
<dbReference type="EMBL" id="CP016027">
    <property type="protein sequence ID" value="ANJ68214.1"/>
    <property type="molecule type" value="Genomic_DNA"/>
</dbReference>
<dbReference type="Pfam" id="PF00023">
    <property type="entry name" value="Ank"/>
    <property type="match status" value="1"/>
</dbReference>
<evidence type="ECO:0000259" key="4">
    <source>
        <dbReference type="PROSITE" id="PS50206"/>
    </source>
</evidence>
<dbReference type="PROSITE" id="PS50206">
    <property type="entry name" value="RHODANESE_3"/>
    <property type="match status" value="1"/>
</dbReference>
<dbReference type="InterPro" id="IPR001763">
    <property type="entry name" value="Rhodanese-like_dom"/>
</dbReference>
<evidence type="ECO:0000256" key="1">
    <source>
        <dbReference type="ARBA" id="ARBA00022737"/>
    </source>
</evidence>
<dbReference type="InterPro" id="IPR036770">
    <property type="entry name" value="Ankyrin_rpt-contain_sf"/>
</dbReference>
<sequence length="278" mass="30197">MADTQDAPLAEPFQRIDVATARDILKRPGILLLDCRATPDYLRGGIVGAQHLSDANAVDFIMGRPKHTPVLIYCYHGNASQIRAEMFIDFGFTEVYSLDGGYEAWCAAQQAQPTGTQTQSSDDLRAWLLEEGFNDGDIHSALPNGMTPLMRAARAGAPERVEELLALGVDPRKCNADGNQALWLACVGENLDIVDRLIDAGCPIDHQNDNGATCLMYASSTGKAPVVERLLAHGANPDLVTPDDYTALDMAASVACLNLLRKRHRIQPIQPQRESLSS</sequence>